<accession>A0A2K8NAU9</accession>
<evidence type="ECO:0000313" key="3">
    <source>
        <dbReference type="EMBL" id="CAB3395323.1"/>
    </source>
</evidence>
<reference evidence="2" key="2">
    <citation type="journal article" date="2018" name="Genome Announc.">
        <title>Complete Genome Sequence of Kyrpidia sp. Strain EA-1, a Thermophilic Knallgas Bacterium, Isolated from the Azores.</title>
        <authorList>
            <person name="Reiner J.E."/>
            <person name="Lapp C.J."/>
            <person name="Bunk B."/>
            <person name="Sproer C."/>
            <person name="Overmann J."/>
            <person name="Gescher J."/>
        </authorList>
    </citation>
    <scope>NUCLEOTIDE SEQUENCE</scope>
    <source>
        <strain evidence="2">EA-1</strain>
    </source>
</reference>
<dbReference type="InterPro" id="IPR035211">
    <property type="entry name" value="DUF5325"/>
</dbReference>
<feature type="transmembrane region" description="Helical" evidence="1">
    <location>
        <begin position="20"/>
        <end position="39"/>
    </location>
</feature>
<keyword evidence="1" id="KW-0472">Membrane</keyword>
<keyword evidence="4" id="KW-1185">Reference proteome</keyword>
<dbReference type="Proteomes" id="UP000231932">
    <property type="component" value="Chromosome"/>
</dbReference>
<dbReference type="EMBL" id="CP024955">
    <property type="protein sequence ID" value="ATY85740.1"/>
    <property type="molecule type" value="Genomic_DNA"/>
</dbReference>
<dbReference type="Proteomes" id="UP000502196">
    <property type="component" value="Chromosome"/>
</dbReference>
<keyword evidence="1" id="KW-0812">Transmembrane</keyword>
<evidence type="ECO:0000313" key="4">
    <source>
        <dbReference type="Proteomes" id="UP000231932"/>
    </source>
</evidence>
<gene>
    <name evidence="3" type="ORF">COOX1_2854</name>
    <name evidence="2" type="ORF">CVV65_13060</name>
</gene>
<protein>
    <submittedName>
        <fullName evidence="2">Uncharacterized protein</fullName>
    </submittedName>
</protein>
<name>A0A2K8NAU9_9BACL</name>
<evidence type="ECO:0000313" key="5">
    <source>
        <dbReference type="Proteomes" id="UP000502196"/>
    </source>
</evidence>
<dbReference type="EMBL" id="LR792683">
    <property type="protein sequence ID" value="CAB3395323.1"/>
    <property type="molecule type" value="Genomic_DNA"/>
</dbReference>
<dbReference type="OrthoDB" id="9864938at2"/>
<dbReference type="RefSeq" id="WP_100668498.1">
    <property type="nucleotide sequence ID" value="NZ_CP024955.1"/>
</dbReference>
<organism evidence="2 4">
    <name type="scientific">Kyrpidia spormannii</name>
    <dbReference type="NCBI Taxonomy" id="2055160"/>
    <lineage>
        <taxon>Bacteria</taxon>
        <taxon>Bacillati</taxon>
        <taxon>Bacillota</taxon>
        <taxon>Bacilli</taxon>
        <taxon>Bacillales</taxon>
        <taxon>Alicyclobacillaceae</taxon>
        <taxon>Kyrpidia</taxon>
    </lineage>
</organism>
<evidence type="ECO:0000313" key="2">
    <source>
        <dbReference type="EMBL" id="ATY85740.1"/>
    </source>
</evidence>
<dbReference type="AlphaFoldDB" id="A0A2K8NAU9"/>
<keyword evidence="1" id="KW-1133">Transmembrane helix</keyword>
<evidence type="ECO:0000256" key="1">
    <source>
        <dbReference type="SAM" id="Phobius"/>
    </source>
</evidence>
<dbReference type="Pfam" id="PF17259">
    <property type="entry name" value="DUF5325"/>
    <property type="match status" value="1"/>
</dbReference>
<dbReference type="KEGG" id="kyr:CVV65_13060"/>
<sequence>MTQPSNHSSDGVPRKYRPIFFVMALVAIFCFALVGQSLSDGNVPRAMAALIAAVVIVGAGFIWRGRLLR</sequence>
<proteinExistence type="predicted"/>
<feature type="transmembrane region" description="Helical" evidence="1">
    <location>
        <begin position="45"/>
        <end position="63"/>
    </location>
</feature>
<reference evidence="4" key="1">
    <citation type="submission" date="2017-11" db="EMBL/GenBank/DDBJ databases">
        <title>Complete Genome Sequence of Kyrpidia sp. Strain EA-1, a thermophilic, hydrogen-oxidizing Bacterium, isolated from the Azores.</title>
        <authorList>
            <person name="Reiner J.E."/>
            <person name="Lapp C.J."/>
            <person name="Bunk B."/>
            <person name="Gescher J."/>
        </authorList>
    </citation>
    <scope>NUCLEOTIDE SEQUENCE [LARGE SCALE GENOMIC DNA]</scope>
    <source>
        <strain evidence="4">EA-1</strain>
    </source>
</reference>
<reference evidence="3 5" key="3">
    <citation type="submission" date="2020-04" db="EMBL/GenBank/DDBJ databases">
        <authorList>
            <person name="Hogendoorn C."/>
        </authorList>
    </citation>
    <scope>NUCLEOTIDE SEQUENCE [LARGE SCALE GENOMIC DNA]</scope>
    <source>
        <strain evidence="3">COOX1</strain>
    </source>
</reference>